<dbReference type="OrthoDB" id="3045089at2759"/>
<dbReference type="RefSeq" id="XP_040774093.1">
    <property type="nucleotide sequence ID" value="XM_040917485.1"/>
</dbReference>
<dbReference type="PANTHER" id="PTHR38886:SF1">
    <property type="entry name" value="NACHT-NTPASE AND P-LOOP NTPASES N-TERMINAL DOMAIN-CONTAINING PROTEIN"/>
    <property type="match status" value="1"/>
</dbReference>
<name>A0A9P5CLA0_CRYP1</name>
<keyword evidence="3" id="KW-1185">Reference proteome</keyword>
<feature type="domain" description="Ubiquitin-like" evidence="1">
    <location>
        <begin position="249"/>
        <end position="331"/>
    </location>
</feature>
<dbReference type="InterPro" id="IPR054464">
    <property type="entry name" value="ULD_fung"/>
</dbReference>
<evidence type="ECO:0000313" key="2">
    <source>
        <dbReference type="EMBL" id="KAF3763114.1"/>
    </source>
</evidence>
<sequence>MSSVTFGSVGDIITVCLLVKSIVDTLDKSRGSSAEYQGLISELRSLEKALLQPAELFTKSLADSSITASLCDEILKVVSECRKTLVLFQSNLKGYDASLSEHHSAKSVRRVGMKIKWQLFQKDTMAKFRSEISGHCNAINMMMITAQITISLKGLENQKALATSAGRDVAEQKATLETLRTEIRENHQLSSSIDSIVQSVLHKFEWFGSLLVSVKDMVSSGFTVSLATHRAVLSMQASMNNCLDRPLIQEPFVLEDALGRIAPVHLQFITSWQALEAVMLVRFEGLPGHEKITRREFVLQEQATRREISFDQPWEIAFRPGSSVSMSLTFRRNVDPAKGYNSCPYCGETSDKASSTEVRWSVSVFGL</sequence>
<organism evidence="2 3">
    <name type="scientific">Cryphonectria parasitica (strain ATCC 38755 / EP155)</name>
    <dbReference type="NCBI Taxonomy" id="660469"/>
    <lineage>
        <taxon>Eukaryota</taxon>
        <taxon>Fungi</taxon>
        <taxon>Dikarya</taxon>
        <taxon>Ascomycota</taxon>
        <taxon>Pezizomycotina</taxon>
        <taxon>Sordariomycetes</taxon>
        <taxon>Sordariomycetidae</taxon>
        <taxon>Diaporthales</taxon>
        <taxon>Cryphonectriaceae</taxon>
        <taxon>Cryphonectria-Endothia species complex</taxon>
        <taxon>Cryphonectria</taxon>
    </lineage>
</organism>
<evidence type="ECO:0000259" key="1">
    <source>
        <dbReference type="Pfam" id="PF22893"/>
    </source>
</evidence>
<accession>A0A9P5CLA0</accession>
<protein>
    <recommendedName>
        <fullName evidence="1">Ubiquitin-like domain-containing protein</fullName>
    </recommendedName>
</protein>
<evidence type="ECO:0000313" key="3">
    <source>
        <dbReference type="Proteomes" id="UP000803844"/>
    </source>
</evidence>
<dbReference type="Proteomes" id="UP000803844">
    <property type="component" value="Unassembled WGS sequence"/>
</dbReference>
<proteinExistence type="predicted"/>
<gene>
    <name evidence="2" type="ORF">M406DRAFT_261991</name>
</gene>
<dbReference type="PANTHER" id="PTHR38886">
    <property type="entry name" value="SESA DOMAIN-CONTAINING PROTEIN"/>
    <property type="match status" value="1"/>
</dbReference>
<dbReference type="Pfam" id="PF22893">
    <property type="entry name" value="ULD_2"/>
    <property type="match status" value="1"/>
</dbReference>
<dbReference type="EMBL" id="MU032349">
    <property type="protein sequence ID" value="KAF3763114.1"/>
    <property type="molecule type" value="Genomic_DNA"/>
</dbReference>
<comment type="caution">
    <text evidence="2">The sequence shown here is derived from an EMBL/GenBank/DDBJ whole genome shotgun (WGS) entry which is preliminary data.</text>
</comment>
<reference evidence="2" key="1">
    <citation type="journal article" date="2020" name="Phytopathology">
        <title>Genome sequence of the chestnut blight fungus Cryphonectria parasitica EP155: A fundamental resource for an archetypical invasive plant pathogen.</title>
        <authorList>
            <person name="Crouch J.A."/>
            <person name="Dawe A."/>
            <person name="Aerts A."/>
            <person name="Barry K."/>
            <person name="Churchill A.C.L."/>
            <person name="Grimwood J."/>
            <person name="Hillman B."/>
            <person name="Milgroom M.G."/>
            <person name="Pangilinan J."/>
            <person name="Smith M."/>
            <person name="Salamov A."/>
            <person name="Schmutz J."/>
            <person name="Yadav J."/>
            <person name="Grigoriev I.V."/>
            <person name="Nuss D."/>
        </authorList>
    </citation>
    <scope>NUCLEOTIDE SEQUENCE</scope>
    <source>
        <strain evidence="2">EP155</strain>
    </source>
</reference>
<dbReference type="AlphaFoldDB" id="A0A9P5CLA0"/>
<dbReference type="GeneID" id="63834614"/>